<feature type="short sequence motif" description="Histidine triad motif" evidence="4 5">
    <location>
        <begin position="137"/>
        <end position="141"/>
    </location>
</feature>
<dbReference type="Pfam" id="PF11969">
    <property type="entry name" value="DcpS_C"/>
    <property type="match status" value="1"/>
</dbReference>
<evidence type="ECO:0000256" key="6">
    <source>
        <dbReference type="SAM" id="MobiDB-lite"/>
    </source>
</evidence>
<evidence type="ECO:0000313" key="9">
    <source>
        <dbReference type="Proteomes" id="UP000660262"/>
    </source>
</evidence>
<organism evidence="8 9">
    <name type="scientific">Pycnococcus provasolii</name>
    <dbReference type="NCBI Taxonomy" id="41880"/>
    <lineage>
        <taxon>Eukaryota</taxon>
        <taxon>Viridiplantae</taxon>
        <taxon>Chlorophyta</taxon>
        <taxon>Pseudoscourfieldiophyceae</taxon>
        <taxon>Pseudoscourfieldiales</taxon>
        <taxon>Pycnococcaceae</taxon>
        <taxon>Pycnococcus</taxon>
    </lineage>
</organism>
<dbReference type="PANTHER" id="PTHR12486">
    <property type="entry name" value="APRATAXIN-RELATED"/>
    <property type="match status" value="1"/>
</dbReference>
<dbReference type="PRINTS" id="PR00332">
    <property type="entry name" value="HISTRIAD"/>
</dbReference>
<keyword evidence="1" id="KW-0547">Nucleotide-binding</keyword>
<dbReference type="PROSITE" id="PS51084">
    <property type="entry name" value="HIT_2"/>
    <property type="match status" value="1"/>
</dbReference>
<feature type="active site" description="Tele-AMP-histidine intermediate" evidence="3">
    <location>
        <position position="139"/>
    </location>
</feature>
<evidence type="ECO:0000259" key="7">
    <source>
        <dbReference type="PROSITE" id="PS51084"/>
    </source>
</evidence>
<evidence type="ECO:0000256" key="2">
    <source>
        <dbReference type="ARBA" id="ARBA00022801"/>
    </source>
</evidence>
<protein>
    <recommendedName>
        <fullName evidence="7">HIT domain-containing protein</fullName>
    </recommendedName>
</protein>
<keyword evidence="2" id="KW-0378">Hydrolase</keyword>
<dbReference type="OrthoDB" id="1915375at2759"/>
<evidence type="ECO:0000313" key="8">
    <source>
        <dbReference type="EMBL" id="GHP07488.1"/>
    </source>
</evidence>
<name>A0A830HKT5_9CHLO</name>
<dbReference type="GO" id="GO:0047627">
    <property type="term" value="F:adenylylsulfatase activity"/>
    <property type="evidence" value="ECO:0007669"/>
    <property type="project" value="UniProtKB-ARBA"/>
</dbReference>
<reference evidence="8" key="1">
    <citation type="submission" date="2020-10" db="EMBL/GenBank/DDBJ databases">
        <title>Unveiling of a novel bifunctional photoreceptor, Dualchrome1, isolated from a cosmopolitan green alga.</title>
        <authorList>
            <person name="Suzuki S."/>
            <person name="Kawachi M."/>
        </authorList>
    </citation>
    <scope>NUCLEOTIDE SEQUENCE</scope>
    <source>
        <strain evidence="8">NIES 2893</strain>
    </source>
</reference>
<comment type="caution">
    <text evidence="8">The sequence shown here is derived from an EMBL/GenBank/DDBJ whole genome shotgun (WGS) entry which is preliminary data.</text>
</comment>
<gene>
    <name evidence="8" type="ORF">PPROV_000623000</name>
</gene>
<keyword evidence="9" id="KW-1185">Reference proteome</keyword>
<dbReference type="PANTHER" id="PTHR12486:SF5">
    <property type="entry name" value="ADENOSINE 5'-MONOPHOSPHORAMIDASE HINT3"/>
    <property type="match status" value="1"/>
</dbReference>
<evidence type="ECO:0000256" key="3">
    <source>
        <dbReference type="PIRSR" id="PIRSR601310-1"/>
    </source>
</evidence>
<accession>A0A830HKT5</accession>
<dbReference type="GO" id="GO:0000166">
    <property type="term" value="F:nucleotide binding"/>
    <property type="evidence" value="ECO:0007669"/>
    <property type="project" value="UniProtKB-KW"/>
</dbReference>
<proteinExistence type="predicted"/>
<feature type="domain" description="HIT" evidence="7">
    <location>
        <begin position="38"/>
        <end position="152"/>
    </location>
</feature>
<dbReference type="Gene3D" id="3.30.428.10">
    <property type="entry name" value="HIT-like"/>
    <property type="match status" value="1"/>
</dbReference>
<dbReference type="InterPro" id="IPR001310">
    <property type="entry name" value="Histidine_triad_HIT"/>
</dbReference>
<dbReference type="InterPro" id="IPR011146">
    <property type="entry name" value="HIT-like"/>
</dbReference>
<dbReference type="SUPFAM" id="SSF54197">
    <property type="entry name" value="HIT-like"/>
    <property type="match status" value="1"/>
</dbReference>
<dbReference type="AlphaFoldDB" id="A0A830HKT5"/>
<feature type="compositionally biased region" description="Low complexity" evidence="6">
    <location>
        <begin position="16"/>
        <end position="31"/>
    </location>
</feature>
<sequence length="177" mass="20565">MSPLSSPWFGPRANHSRSSTATDSDLSASSSHASNKTVFGAILRNELPATILYEDERVLCFRDIRPVSKHHSLVIPKRHIAHSGALTRDDRDLVQHMENVACNAVKVDFPNLNVEECRQTNELSLGFHRWPCLSVHHLHLHTIYPMPCQHWWYRVIHPREYSWWYRPSTDFTETKTK</sequence>
<evidence type="ECO:0000256" key="1">
    <source>
        <dbReference type="ARBA" id="ARBA00022741"/>
    </source>
</evidence>
<evidence type="ECO:0000256" key="5">
    <source>
        <dbReference type="PROSITE-ProRule" id="PRU00464"/>
    </source>
</evidence>
<dbReference type="Proteomes" id="UP000660262">
    <property type="component" value="Unassembled WGS sequence"/>
</dbReference>
<dbReference type="InterPro" id="IPR036265">
    <property type="entry name" value="HIT-like_sf"/>
</dbReference>
<feature type="region of interest" description="Disordered" evidence="6">
    <location>
        <begin position="1"/>
        <end position="31"/>
    </location>
</feature>
<dbReference type="EMBL" id="BNJQ01000017">
    <property type="protein sequence ID" value="GHP07488.1"/>
    <property type="molecule type" value="Genomic_DNA"/>
</dbReference>
<evidence type="ECO:0000256" key="4">
    <source>
        <dbReference type="PIRSR" id="PIRSR601310-3"/>
    </source>
</evidence>